<feature type="region of interest" description="Disordered" evidence="2">
    <location>
        <begin position="1"/>
        <end position="24"/>
    </location>
</feature>
<evidence type="ECO:0000313" key="4">
    <source>
        <dbReference type="EMBL" id="CAI8040144.1"/>
    </source>
</evidence>
<dbReference type="PANTHER" id="PTHR12175:SF1">
    <property type="entry name" value="PITH DOMAIN-CONTAINING PROTEIN 1"/>
    <property type="match status" value="1"/>
</dbReference>
<dbReference type="InterPro" id="IPR045099">
    <property type="entry name" value="PITH1-like"/>
</dbReference>
<feature type="compositionally biased region" description="Basic and acidic residues" evidence="2">
    <location>
        <begin position="7"/>
        <end position="24"/>
    </location>
</feature>
<reference evidence="4" key="1">
    <citation type="submission" date="2023-03" db="EMBL/GenBank/DDBJ databases">
        <authorList>
            <person name="Steffen K."/>
            <person name="Cardenas P."/>
        </authorList>
    </citation>
    <scope>NUCLEOTIDE SEQUENCE</scope>
</reference>
<evidence type="ECO:0000256" key="2">
    <source>
        <dbReference type="SAM" id="MobiDB-lite"/>
    </source>
</evidence>
<dbReference type="AlphaFoldDB" id="A0AA35T2Q8"/>
<dbReference type="InterPro" id="IPR008979">
    <property type="entry name" value="Galactose-bd-like_sf"/>
</dbReference>
<keyword evidence="5" id="KW-1185">Reference proteome</keyword>
<evidence type="ECO:0000313" key="5">
    <source>
        <dbReference type="Proteomes" id="UP001174909"/>
    </source>
</evidence>
<gene>
    <name evidence="4" type="ORF">GBAR_LOCUS22366</name>
</gene>
<dbReference type="SUPFAM" id="SSF49785">
    <property type="entry name" value="Galactose-binding domain-like"/>
    <property type="match status" value="1"/>
</dbReference>
<feature type="domain" description="PITH" evidence="3">
    <location>
        <begin position="20"/>
        <end position="192"/>
    </location>
</feature>
<comment type="caution">
    <text evidence="4">The sequence shown here is derived from an EMBL/GenBank/DDBJ whole genome shotgun (WGS) entry which is preliminary data.</text>
</comment>
<dbReference type="InterPro" id="IPR037047">
    <property type="entry name" value="PITH_dom_sf"/>
</dbReference>
<comment type="similarity">
    <text evidence="1">Belongs to the PITHD1 family.</text>
</comment>
<proteinExistence type="inferred from homology"/>
<sequence>MAHHHCHGGEDGHGGHHHHDHGEDPAVKFSLYTKIDTERVMCWNEAEEGSGRTVFTAWEDRMDRDEMVESDVDPELLFHIPFTGSVKLKGVVVIGGEDEQHPKELRLFKNRPPNGFDQVQGQPEQTIQLSHDYTGSVEYPTMVSRFNSVSSLLMYFPVNYGAETSIIYYIGLYGEYSVAHRHGVTIATYEARANPADHKITDHTPAGSFVS</sequence>
<dbReference type="PROSITE" id="PS51532">
    <property type="entry name" value="PITH"/>
    <property type="match status" value="1"/>
</dbReference>
<name>A0AA35T2Q8_GEOBA</name>
<dbReference type="GO" id="GO:0005634">
    <property type="term" value="C:nucleus"/>
    <property type="evidence" value="ECO:0007669"/>
    <property type="project" value="TreeGrafter"/>
</dbReference>
<dbReference type="EMBL" id="CASHTH010003085">
    <property type="protein sequence ID" value="CAI8040144.1"/>
    <property type="molecule type" value="Genomic_DNA"/>
</dbReference>
<organism evidence="4 5">
    <name type="scientific">Geodia barretti</name>
    <name type="common">Barrett's horny sponge</name>
    <dbReference type="NCBI Taxonomy" id="519541"/>
    <lineage>
        <taxon>Eukaryota</taxon>
        <taxon>Metazoa</taxon>
        <taxon>Porifera</taxon>
        <taxon>Demospongiae</taxon>
        <taxon>Heteroscleromorpha</taxon>
        <taxon>Tetractinellida</taxon>
        <taxon>Astrophorina</taxon>
        <taxon>Geodiidae</taxon>
        <taxon>Geodia</taxon>
    </lineage>
</organism>
<protein>
    <submittedName>
        <fullName evidence="4">PITH domain-containing protein 1</fullName>
    </submittedName>
</protein>
<dbReference type="Gene3D" id="2.60.120.470">
    <property type="entry name" value="PITH domain"/>
    <property type="match status" value="1"/>
</dbReference>
<evidence type="ECO:0000256" key="1">
    <source>
        <dbReference type="ARBA" id="ARBA00025788"/>
    </source>
</evidence>
<dbReference type="Proteomes" id="UP001174909">
    <property type="component" value="Unassembled WGS sequence"/>
</dbReference>
<evidence type="ECO:0000259" key="3">
    <source>
        <dbReference type="PROSITE" id="PS51532"/>
    </source>
</evidence>
<dbReference type="GO" id="GO:0005737">
    <property type="term" value="C:cytoplasm"/>
    <property type="evidence" value="ECO:0007669"/>
    <property type="project" value="UniProtKB-ARBA"/>
</dbReference>
<dbReference type="PANTHER" id="PTHR12175">
    <property type="entry name" value="AD039 HT014 THIOREDOXIN FAMILY TRP26"/>
    <property type="match status" value="1"/>
</dbReference>
<dbReference type="InterPro" id="IPR010400">
    <property type="entry name" value="PITH_dom"/>
</dbReference>
<dbReference type="Pfam" id="PF06201">
    <property type="entry name" value="PITH"/>
    <property type="match status" value="1"/>
</dbReference>
<accession>A0AA35T2Q8</accession>